<dbReference type="InterPro" id="IPR038728">
    <property type="entry name" value="YkvI-like"/>
</dbReference>
<evidence type="ECO:0000256" key="1">
    <source>
        <dbReference type="SAM" id="Phobius"/>
    </source>
</evidence>
<sequence length="366" mass="40405">MEMNKEATKIGFAYVGIVVGAGFSTGQEVMQFFTKFGLWSYIGVIISGFILAFIGRQVAKIGTAFEATNHESTLQYIFGKKFSKIFDYILIFFLFGIAVTMIAGAGATFEESYNIPTWLGALIMTAIIYITLLLDFNKIVRALGIVTPFLIVLVVLIAVVYLFKGHVSLTDVNHVVPDASIWKGIWFGTLYGGLAFSVGFSTIVAIGGDTEKRTVSGAGAMYGGIIYTILLALINFALQSEYPTIKNASIPTLTLANNIHPMVATILSVIMLAVMYNTILGLMYSFAARFTEPYSKNYHIFIIIMMVAAYILSFVGFTELINKLYTIMGYVGLFIVVAVIKNILNVKMTIKNILHKCLVYQYFTIE</sequence>
<name>G5JIU9_9STAP</name>
<keyword evidence="3" id="KW-1185">Reference proteome</keyword>
<feature type="transmembrane region" description="Helical" evidence="1">
    <location>
        <begin position="85"/>
        <end position="109"/>
    </location>
</feature>
<reference evidence="2 3" key="1">
    <citation type="journal article" date="2012" name="BMC Genomics">
        <title>Comparative genomic analysis of the genus Staphylococcus including Staphylococcus aureus and its newly described sister species Staphylococcus simiae.</title>
        <authorList>
            <person name="Suzuki H."/>
            <person name="Lefebure T."/>
            <person name="Pavinski Bitar P."/>
            <person name="Stanhope M.J."/>
        </authorList>
    </citation>
    <scope>NUCLEOTIDE SEQUENCE [LARGE SCALE GENOMIC DNA]</scope>
    <source>
        <strain evidence="2 3">CCM 7213</strain>
    </source>
</reference>
<feature type="transmembrane region" description="Helical" evidence="1">
    <location>
        <begin position="12"/>
        <end position="30"/>
    </location>
</feature>
<dbReference type="PATRIC" id="fig|911238.3.peg.1195"/>
<feature type="transmembrane region" description="Helical" evidence="1">
    <location>
        <begin position="219"/>
        <end position="239"/>
    </location>
</feature>
<dbReference type="Gene3D" id="1.10.4160.10">
    <property type="entry name" value="Hydantoin permease"/>
    <property type="match status" value="1"/>
</dbReference>
<proteinExistence type="predicted"/>
<dbReference type="PANTHER" id="PTHR37814:SF1">
    <property type="entry name" value="MEMBRANE PROTEIN"/>
    <property type="match status" value="1"/>
</dbReference>
<dbReference type="PANTHER" id="PTHR37814">
    <property type="entry name" value="CONSERVED MEMBRANE PROTEIN"/>
    <property type="match status" value="1"/>
</dbReference>
<feature type="transmembrane region" description="Helical" evidence="1">
    <location>
        <begin position="36"/>
        <end position="54"/>
    </location>
</feature>
<dbReference type="AlphaFoldDB" id="G5JIU9"/>
<evidence type="ECO:0000313" key="2">
    <source>
        <dbReference type="EMBL" id="EHJ07904.1"/>
    </source>
</evidence>
<keyword evidence="1" id="KW-1133">Transmembrane helix</keyword>
<dbReference type="EMBL" id="AEUN01000415">
    <property type="protein sequence ID" value="EHJ07904.1"/>
    <property type="molecule type" value="Genomic_DNA"/>
</dbReference>
<feature type="transmembrane region" description="Helical" evidence="1">
    <location>
        <begin position="115"/>
        <end position="136"/>
    </location>
</feature>
<evidence type="ECO:0008006" key="4">
    <source>
        <dbReference type="Google" id="ProtNLM"/>
    </source>
</evidence>
<protein>
    <recommendedName>
        <fullName evidence="4">Branched-chain amino acid transport system II carrier protein</fullName>
    </recommendedName>
</protein>
<feature type="transmembrane region" description="Helical" evidence="1">
    <location>
        <begin position="324"/>
        <end position="344"/>
    </location>
</feature>
<feature type="transmembrane region" description="Helical" evidence="1">
    <location>
        <begin position="298"/>
        <end position="318"/>
    </location>
</feature>
<feature type="transmembrane region" description="Helical" evidence="1">
    <location>
        <begin position="143"/>
        <end position="164"/>
    </location>
</feature>
<keyword evidence="1" id="KW-0472">Membrane</keyword>
<gene>
    <name evidence="2" type="ORF">SS7213T_06966</name>
</gene>
<organism evidence="2 3">
    <name type="scientific">Staphylococcus simiae CCM 7213 = CCUG 51256</name>
    <dbReference type="NCBI Taxonomy" id="911238"/>
    <lineage>
        <taxon>Bacteria</taxon>
        <taxon>Bacillati</taxon>
        <taxon>Bacillota</taxon>
        <taxon>Bacilli</taxon>
        <taxon>Bacillales</taxon>
        <taxon>Staphylococcaceae</taxon>
        <taxon>Staphylococcus</taxon>
    </lineage>
</organism>
<dbReference type="Proteomes" id="UP000005413">
    <property type="component" value="Unassembled WGS sequence"/>
</dbReference>
<accession>G5JIU9</accession>
<keyword evidence="1" id="KW-0812">Transmembrane</keyword>
<feature type="transmembrane region" description="Helical" evidence="1">
    <location>
        <begin position="259"/>
        <end position="286"/>
    </location>
</feature>
<feature type="transmembrane region" description="Helical" evidence="1">
    <location>
        <begin position="184"/>
        <end position="207"/>
    </location>
</feature>
<comment type="caution">
    <text evidence="2">The sequence shown here is derived from an EMBL/GenBank/DDBJ whole genome shotgun (WGS) entry which is preliminary data.</text>
</comment>
<evidence type="ECO:0000313" key="3">
    <source>
        <dbReference type="Proteomes" id="UP000005413"/>
    </source>
</evidence>